<evidence type="ECO:0000313" key="3">
    <source>
        <dbReference type="EnsemblMetazoa" id="GPPI025915-PA"/>
    </source>
</evidence>
<dbReference type="Proteomes" id="UP000092460">
    <property type="component" value="Unassembled WGS sequence"/>
</dbReference>
<dbReference type="GO" id="GO:0008465">
    <property type="term" value="F:hydroxypyruvate reductase (NADH) activity"/>
    <property type="evidence" value="ECO:0007669"/>
    <property type="project" value="TreeGrafter"/>
</dbReference>
<accession>A0A1B0BCQ3</accession>
<dbReference type="EMBL" id="JXJN01012081">
    <property type="status" value="NOT_ANNOTATED_CDS"/>
    <property type="molecule type" value="Genomic_DNA"/>
</dbReference>
<dbReference type="PANTHER" id="PTHR10996">
    <property type="entry name" value="2-HYDROXYACID DEHYDROGENASE-RELATED"/>
    <property type="match status" value="1"/>
</dbReference>
<protein>
    <recommendedName>
        <fullName evidence="2">D-isomer specific 2-hydroxyacid dehydrogenase NAD-binding domain-containing protein</fullName>
    </recommendedName>
</protein>
<organism evidence="3 4">
    <name type="scientific">Glossina palpalis gambiensis</name>
    <dbReference type="NCBI Taxonomy" id="67801"/>
    <lineage>
        <taxon>Eukaryota</taxon>
        <taxon>Metazoa</taxon>
        <taxon>Ecdysozoa</taxon>
        <taxon>Arthropoda</taxon>
        <taxon>Hexapoda</taxon>
        <taxon>Insecta</taxon>
        <taxon>Pterygota</taxon>
        <taxon>Neoptera</taxon>
        <taxon>Endopterygota</taxon>
        <taxon>Diptera</taxon>
        <taxon>Brachycera</taxon>
        <taxon>Muscomorpha</taxon>
        <taxon>Hippoboscoidea</taxon>
        <taxon>Glossinidae</taxon>
        <taxon>Glossina</taxon>
    </lineage>
</organism>
<dbReference type="InterPro" id="IPR036291">
    <property type="entry name" value="NAD(P)-bd_dom_sf"/>
</dbReference>
<dbReference type="GO" id="GO:0030267">
    <property type="term" value="F:glyoxylate reductase (NADPH) activity"/>
    <property type="evidence" value="ECO:0007669"/>
    <property type="project" value="TreeGrafter"/>
</dbReference>
<reference evidence="3" key="2">
    <citation type="submission" date="2020-05" db="UniProtKB">
        <authorList>
            <consortium name="EnsemblMetazoa"/>
        </authorList>
    </citation>
    <scope>IDENTIFICATION</scope>
    <source>
        <strain evidence="3">IAEA</strain>
    </source>
</reference>
<sequence>MASEQDVITSCCVLPPSTKGIFDKCAFSKTKRNCTFISAAQGGIVDQKPLYETLKEKRIMAARLDVATPEACL</sequence>
<name>A0A1B0BCQ3_9MUSC</name>
<keyword evidence="1" id="KW-0560">Oxidoreductase</keyword>
<dbReference type="SUPFAM" id="SSF51735">
    <property type="entry name" value="NAD(P)-binding Rossmann-fold domains"/>
    <property type="match status" value="1"/>
</dbReference>
<dbReference type="GO" id="GO:0051287">
    <property type="term" value="F:NAD binding"/>
    <property type="evidence" value="ECO:0007669"/>
    <property type="project" value="InterPro"/>
</dbReference>
<dbReference type="GO" id="GO:0005829">
    <property type="term" value="C:cytosol"/>
    <property type="evidence" value="ECO:0007669"/>
    <property type="project" value="TreeGrafter"/>
</dbReference>
<reference evidence="4" key="1">
    <citation type="submission" date="2015-01" db="EMBL/GenBank/DDBJ databases">
        <authorList>
            <person name="Aksoy S."/>
            <person name="Warren W."/>
            <person name="Wilson R.K."/>
        </authorList>
    </citation>
    <scope>NUCLEOTIDE SEQUENCE [LARGE SCALE GENOMIC DNA]</scope>
    <source>
        <strain evidence="4">IAEA</strain>
    </source>
</reference>
<dbReference type="STRING" id="67801.A0A1B0BCQ3"/>
<keyword evidence="4" id="KW-1185">Reference proteome</keyword>
<dbReference type="Pfam" id="PF02826">
    <property type="entry name" value="2-Hacid_dh_C"/>
    <property type="match status" value="1"/>
</dbReference>
<dbReference type="EnsemblMetazoa" id="GPPI025915-RA">
    <property type="protein sequence ID" value="GPPI025915-PA"/>
    <property type="gene ID" value="GPPI025915"/>
</dbReference>
<dbReference type="PANTHER" id="PTHR10996:SF277">
    <property type="entry name" value="GLYOXYLATE REDUCTASE_HYDROXYPYRUVATE REDUCTASE"/>
    <property type="match status" value="1"/>
</dbReference>
<dbReference type="InterPro" id="IPR006140">
    <property type="entry name" value="D-isomer_DH_NAD-bd"/>
</dbReference>
<dbReference type="AlphaFoldDB" id="A0A1B0BCQ3"/>
<evidence type="ECO:0000313" key="4">
    <source>
        <dbReference type="Proteomes" id="UP000092460"/>
    </source>
</evidence>
<dbReference type="Gene3D" id="3.40.50.720">
    <property type="entry name" value="NAD(P)-binding Rossmann-like Domain"/>
    <property type="match status" value="1"/>
</dbReference>
<feature type="domain" description="D-isomer specific 2-hydroxyacid dehydrogenase NAD-binding" evidence="2">
    <location>
        <begin position="2"/>
        <end position="70"/>
    </location>
</feature>
<evidence type="ECO:0000256" key="1">
    <source>
        <dbReference type="ARBA" id="ARBA00023002"/>
    </source>
</evidence>
<dbReference type="VEuPathDB" id="VectorBase:GPPI025915"/>
<dbReference type="InterPro" id="IPR050223">
    <property type="entry name" value="D-isomer_2-hydroxyacid_DH"/>
</dbReference>
<evidence type="ECO:0000259" key="2">
    <source>
        <dbReference type="Pfam" id="PF02826"/>
    </source>
</evidence>
<proteinExistence type="predicted"/>